<dbReference type="EMBL" id="JRYO01000147">
    <property type="protein sequence ID" value="KHE92173.1"/>
    <property type="molecule type" value="Genomic_DNA"/>
</dbReference>
<dbReference type="GO" id="GO:0005524">
    <property type="term" value="F:ATP binding"/>
    <property type="evidence" value="ECO:0007669"/>
    <property type="project" value="UniProtKB-KW"/>
</dbReference>
<dbReference type="PROSITE" id="PS51194">
    <property type="entry name" value="HELICASE_CTER"/>
    <property type="match status" value="1"/>
</dbReference>
<comment type="catalytic activity">
    <reaction evidence="9">
        <text>ATP + H2O = ADP + phosphate + H(+)</text>
        <dbReference type="Rhea" id="RHEA:13065"/>
        <dbReference type="ChEBI" id="CHEBI:15377"/>
        <dbReference type="ChEBI" id="CHEBI:15378"/>
        <dbReference type="ChEBI" id="CHEBI:30616"/>
        <dbReference type="ChEBI" id="CHEBI:43474"/>
        <dbReference type="ChEBI" id="CHEBI:456216"/>
        <dbReference type="EC" id="3.6.4.13"/>
    </reaction>
</comment>
<dbReference type="InterPro" id="IPR000629">
    <property type="entry name" value="RNA-helicase_DEAD-box_CS"/>
</dbReference>
<dbReference type="PROSITE" id="PS00039">
    <property type="entry name" value="DEAD_ATP_HELICASE"/>
    <property type="match status" value="1"/>
</dbReference>
<dbReference type="SMART" id="SM00487">
    <property type="entry name" value="DEXDc"/>
    <property type="match status" value="1"/>
</dbReference>
<dbReference type="Gene3D" id="3.40.50.300">
    <property type="entry name" value="P-loop containing nucleotide triphosphate hydrolases"/>
    <property type="match status" value="2"/>
</dbReference>
<dbReference type="SUPFAM" id="SSF52540">
    <property type="entry name" value="P-loop containing nucleoside triphosphate hydrolases"/>
    <property type="match status" value="1"/>
</dbReference>
<dbReference type="InterPro" id="IPR044742">
    <property type="entry name" value="DEAD/DEAH_RhlB"/>
</dbReference>
<comment type="similarity">
    <text evidence="8 12">Belongs to the DEAD box helicase family.</text>
</comment>
<dbReference type="GO" id="GO:0009266">
    <property type="term" value="P:response to temperature stimulus"/>
    <property type="evidence" value="ECO:0007669"/>
    <property type="project" value="UniProtKB-ARBA"/>
</dbReference>
<dbReference type="AlphaFoldDB" id="A0A0B0EM18"/>
<feature type="domain" description="DEAD-box RNA helicase Q" evidence="15">
    <location>
        <begin position="5"/>
        <end position="33"/>
    </location>
</feature>
<feature type="short sequence motif" description="Q motif" evidence="11">
    <location>
        <begin position="5"/>
        <end position="33"/>
    </location>
</feature>
<keyword evidence="7" id="KW-0346">Stress response</keyword>
<keyword evidence="5 12" id="KW-0347">Helicase</keyword>
<keyword evidence="6 12" id="KW-0067">ATP-binding</keyword>
<proteinExistence type="inferred from homology"/>
<reference evidence="16 17" key="1">
    <citation type="submission" date="2014-10" db="EMBL/GenBank/DDBJ databases">
        <title>Draft genome of anammox bacterium scalindua brodae, obtained using differential coverage binning of sequence data from two enrichment reactors.</title>
        <authorList>
            <person name="Speth D.R."/>
            <person name="Russ L."/>
            <person name="Kartal B."/>
            <person name="Op den Camp H.J."/>
            <person name="Dutilh B.E."/>
            <person name="Jetten M.S."/>
        </authorList>
    </citation>
    <scope>NUCLEOTIDE SEQUENCE [LARGE SCALE GENOMIC DNA]</scope>
    <source>
        <strain evidence="16">RU1</strain>
    </source>
</reference>
<dbReference type="FunFam" id="3.40.50.300:FF:000108">
    <property type="entry name" value="ATP-dependent RNA helicase RhlE"/>
    <property type="match status" value="1"/>
</dbReference>
<evidence type="ECO:0000256" key="3">
    <source>
        <dbReference type="ARBA" id="ARBA00022741"/>
    </source>
</evidence>
<evidence type="ECO:0000313" key="16">
    <source>
        <dbReference type="EMBL" id="KHE92173.1"/>
    </source>
</evidence>
<dbReference type="GO" id="GO:0003724">
    <property type="term" value="F:RNA helicase activity"/>
    <property type="evidence" value="ECO:0007669"/>
    <property type="project" value="UniProtKB-EC"/>
</dbReference>
<feature type="domain" description="Helicase ATP-binding" evidence="13">
    <location>
        <begin position="37"/>
        <end position="207"/>
    </location>
</feature>
<evidence type="ECO:0000256" key="2">
    <source>
        <dbReference type="ARBA" id="ARBA00022490"/>
    </source>
</evidence>
<dbReference type="InterPro" id="IPR012677">
    <property type="entry name" value="Nucleotide-bd_a/b_plait_sf"/>
</dbReference>
<dbReference type="Pfam" id="PF03880">
    <property type="entry name" value="DbpA"/>
    <property type="match status" value="1"/>
</dbReference>
<dbReference type="GO" id="GO:0042255">
    <property type="term" value="P:ribosome assembly"/>
    <property type="evidence" value="ECO:0007669"/>
    <property type="project" value="UniProtKB-ARBA"/>
</dbReference>
<sequence length="529" mass="59999">MEKLEKFKNLGLSDSTLKALKTKGFEEPTPIQEKAIPILLKGKCDLIGQAQTGTGKTAAFGLPIIEQIKEKTKHIQVLILAPTRELAIQISEELNSLKGDKKLHIVPIYGGQSIELQLRSLRKSVDIVVGTPGRIIDHIKRKSMNLKEISHLVLDEADEMLNMGFLEDVEIIMKSTNQEKRTMLFSATMPNEILRIAKKYMKDYEVVAIKKEQLTANLTDQIYFEVSTADKFDALCRIIDIEHNFYGLIFCRTKIDVDKIGKRLIDRGYDADSLHGDISQSQRESILNKFKGKRTNILVATDVAARGIDIMDLTHVINFALPQDPEYYVHRIGRTGRAGKEGTAITFVTPEEYRKLLFIQKITKAKIRKEKIPKVQDIIDSKKNRIKSQLDDIIKDENYSEYITMAQDLLAEQKPEHIIAALLKQSYKDVLSGKSYSEIKEISVDKTGTARLFVALGKSDSITRSKIIKLIKQKANIAESKIDDVKIFDDFSFITVPFEDAEIILHVFKKEGKGKRPIVVRAKKKKSKK</sequence>
<keyword evidence="2" id="KW-0963">Cytoplasm</keyword>
<accession>A0A0B0EM18</accession>
<dbReference type="InterPro" id="IPR050547">
    <property type="entry name" value="DEAD_box_RNA_helicases"/>
</dbReference>
<dbReference type="PATRIC" id="fig|237368.3.peg.2234"/>
<dbReference type="Pfam" id="PF00271">
    <property type="entry name" value="Helicase_C"/>
    <property type="match status" value="1"/>
</dbReference>
<dbReference type="eggNOG" id="COG0513">
    <property type="taxonomic scope" value="Bacteria"/>
</dbReference>
<evidence type="ECO:0000256" key="1">
    <source>
        <dbReference type="ARBA" id="ARBA00012552"/>
    </source>
</evidence>
<dbReference type="InterPro" id="IPR005580">
    <property type="entry name" value="DbpA/CsdA_RNA-bd_dom"/>
</dbReference>
<evidence type="ECO:0000256" key="10">
    <source>
        <dbReference type="ARBA" id="ARBA00074363"/>
    </source>
</evidence>
<evidence type="ECO:0000256" key="8">
    <source>
        <dbReference type="ARBA" id="ARBA00038437"/>
    </source>
</evidence>
<evidence type="ECO:0000256" key="4">
    <source>
        <dbReference type="ARBA" id="ARBA00022801"/>
    </source>
</evidence>
<dbReference type="CDD" id="cd12252">
    <property type="entry name" value="RRM_DbpA"/>
    <property type="match status" value="1"/>
</dbReference>
<evidence type="ECO:0000259" key="14">
    <source>
        <dbReference type="PROSITE" id="PS51194"/>
    </source>
</evidence>
<dbReference type="InterPro" id="IPR014014">
    <property type="entry name" value="RNA_helicase_DEAD_Q_motif"/>
</dbReference>
<protein>
    <recommendedName>
        <fullName evidence="10">DEAD-box ATP-dependent RNA helicase RhpA</fullName>
        <ecNumber evidence="1">3.6.4.13</ecNumber>
    </recommendedName>
</protein>
<dbReference type="Pfam" id="PF25399">
    <property type="entry name" value="DeaD_dimer"/>
    <property type="match status" value="1"/>
</dbReference>
<evidence type="ECO:0000256" key="6">
    <source>
        <dbReference type="ARBA" id="ARBA00022840"/>
    </source>
</evidence>
<dbReference type="InterPro" id="IPR057325">
    <property type="entry name" value="DeaD_dimer"/>
</dbReference>
<dbReference type="CDD" id="cd18787">
    <property type="entry name" value="SF2_C_DEAD"/>
    <property type="match status" value="1"/>
</dbReference>
<evidence type="ECO:0000256" key="11">
    <source>
        <dbReference type="PROSITE-ProRule" id="PRU00552"/>
    </source>
</evidence>
<dbReference type="InterPro" id="IPR014001">
    <property type="entry name" value="Helicase_ATP-bd"/>
</dbReference>
<dbReference type="Proteomes" id="UP000030652">
    <property type="component" value="Unassembled WGS sequence"/>
</dbReference>
<evidence type="ECO:0000259" key="13">
    <source>
        <dbReference type="PROSITE" id="PS51192"/>
    </source>
</evidence>
<evidence type="ECO:0000256" key="5">
    <source>
        <dbReference type="ARBA" id="ARBA00022806"/>
    </source>
</evidence>
<dbReference type="SMART" id="SM00490">
    <property type="entry name" value="HELICc"/>
    <property type="match status" value="1"/>
</dbReference>
<dbReference type="GO" id="GO:0016787">
    <property type="term" value="F:hydrolase activity"/>
    <property type="evidence" value="ECO:0007669"/>
    <property type="project" value="UniProtKB-KW"/>
</dbReference>
<dbReference type="EC" id="3.6.4.13" evidence="1"/>
<dbReference type="InterPro" id="IPR027417">
    <property type="entry name" value="P-loop_NTPase"/>
</dbReference>
<evidence type="ECO:0000259" key="15">
    <source>
        <dbReference type="PROSITE" id="PS51195"/>
    </source>
</evidence>
<evidence type="ECO:0000256" key="9">
    <source>
        <dbReference type="ARBA" id="ARBA00047984"/>
    </source>
</evidence>
<dbReference type="PROSITE" id="PS51195">
    <property type="entry name" value="Q_MOTIF"/>
    <property type="match status" value="1"/>
</dbReference>
<dbReference type="GO" id="GO:0003723">
    <property type="term" value="F:RNA binding"/>
    <property type="evidence" value="ECO:0007669"/>
    <property type="project" value="TreeGrafter"/>
</dbReference>
<comment type="caution">
    <text evidence="16">The sequence shown here is derived from an EMBL/GenBank/DDBJ whole genome shotgun (WGS) entry which is preliminary data.</text>
</comment>
<dbReference type="InterPro" id="IPR011545">
    <property type="entry name" value="DEAD/DEAH_box_helicase_dom"/>
</dbReference>
<organism evidence="16 17">
    <name type="scientific">Candidatus Scalindua brodae</name>
    <dbReference type="NCBI Taxonomy" id="237368"/>
    <lineage>
        <taxon>Bacteria</taxon>
        <taxon>Pseudomonadati</taxon>
        <taxon>Planctomycetota</taxon>
        <taxon>Candidatus Brocadiia</taxon>
        <taxon>Candidatus Brocadiales</taxon>
        <taxon>Candidatus Scalinduaceae</taxon>
        <taxon>Candidatus Scalindua</taxon>
    </lineage>
</organism>
<dbReference type="CDD" id="cd00268">
    <property type="entry name" value="DEADc"/>
    <property type="match status" value="1"/>
</dbReference>
<gene>
    <name evidence="16" type="primary">deaD</name>
    <name evidence="16" type="ORF">SCABRO_02068</name>
</gene>
<name>A0A0B0EM18_9BACT</name>
<dbReference type="PROSITE" id="PS51192">
    <property type="entry name" value="HELICASE_ATP_BIND_1"/>
    <property type="match status" value="1"/>
</dbReference>
<dbReference type="PANTHER" id="PTHR47963">
    <property type="entry name" value="DEAD-BOX ATP-DEPENDENT RNA HELICASE 47, MITOCHONDRIAL"/>
    <property type="match status" value="1"/>
</dbReference>
<dbReference type="Pfam" id="PF00270">
    <property type="entry name" value="DEAD"/>
    <property type="match status" value="1"/>
</dbReference>
<evidence type="ECO:0000256" key="12">
    <source>
        <dbReference type="RuleBase" id="RU000492"/>
    </source>
</evidence>
<evidence type="ECO:0000256" key="7">
    <source>
        <dbReference type="ARBA" id="ARBA00023016"/>
    </source>
</evidence>
<evidence type="ECO:0000313" key="17">
    <source>
        <dbReference type="Proteomes" id="UP000030652"/>
    </source>
</evidence>
<dbReference type="PANTHER" id="PTHR47963:SF8">
    <property type="entry name" value="ATP-DEPENDENT RNA HELICASE DEAD"/>
    <property type="match status" value="1"/>
</dbReference>
<dbReference type="InterPro" id="IPR001650">
    <property type="entry name" value="Helicase_C-like"/>
</dbReference>
<dbReference type="Gene3D" id="3.30.70.330">
    <property type="match status" value="1"/>
</dbReference>
<keyword evidence="4 12" id="KW-0378">Hydrolase</keyword>
<feature type="domain" description="Helicase C-terminal" evidence="14">
    <location>
        <begin position="231"/>
        <end position="379"/>
    </location>
</feature>
<keyword evidence="3 12" id="KW-0547">Nucleotide-binding</keyword>